<dbReference type="EMBL" id="FUXA01000012">
    <property type="protein sequence ID" value="SJZ91074.1"/>
    <property type="molecule type" value="Genomic_DNA"/>
</dbReference>
<dbReference type="InterPro" id="IPR004540">
    <property type="entry name" value="Transl_elong_EFG/EF2"/>
</dbReference>
<gene>
    <name evidence="8" type="primary">fusA</name>
    <name evidence="10" type="ORF">SAMN02745110_02003</name>
</gene>
<dbReference type="InterPro" id="IPR041095">
    <property type="entry name" value="EFG_II"/>
</dbReference>
<dbReference type="Pfam" id="PF00679">
    <property type="entry name" value="EFG_C"/>
    <property type="match status" value="1"/>
</dbReference>
<dbReference type="CDD" id="cd03713">
    <property type="entry name" value="EFG_mtEFG_C"/>
    <property type="match status" value="1"/>
</dbReference>
<keyword evidence="11" id="KW-1185">Reference proteome</keyword>
<dbReference type="InterPro" id="IPR035647">
    <property type="entry name" value="EFG_III/V"/>
</dbReference>
<comment type="subcellular location">
    <subcellularLocation>
        <location evidence="8">Cytoplasm</location>
    </subcellularLocation>
</comment>
<evidence type="ECO:0000313" key="10">
    <source>
        <dbReference type="EMBL" id="SJZ91074.1"/>
    </source>
</evidence>
<dbReference type="FunFam" id="2.40.30.10:FF:000006">
    <property type="entry name" value="Elongation factor G"/>
    <property type="match status" value="1"/>
</dbReference>
<dbReference type="SMART" id="SM00838">
    <property type="entry name" value="EFG_C"/>
    <property type="match status" value="1"/>
</dbReference>
<dbReference type="InterPro" id="IPR020568">
    <property type="entry name" value="Ribosomal_Su5_D2-typ_SF"/>
</dbReference>
<dbReference type="FunFam" id="3.30.230.10:FF:000003">
    <property type="entry name" value="Elongation factor G"/>
    <property type="match status" value="1"/>
</dbReference>
<dbReference type="CDD" id="cd04088">
    <property type="entry name" value="EFG_mtEFG_II"/>
    <property type="match status" value="1"/>
</dbReference>
<comment type="similarity">
    <text evidence="1 8">Belongs to the TRAFAC class translation factor GTPase superfamily. Classic translation factor GTPase family. EF-G/EF-2 subfamily.</text>
</comment>
<dbReference type="FunFam" id="3.30.70.870:FF:000001">
    <property type="entry name" value="Elongation factor G"/>
    <property type="match status" value="1"/>
</dbReference>
<evidence type="ECO:0000256" key="6">
    <source>
        <dbReference type="ARBA" id="ARBA00022917"/>
    </source>
</evidence>
<dbReference type="Gene3D" id="2.40.30.10">
    <property type="entry name" value="Translation factors"/>
    <property type="match status" value="1"/>
</dbReference>
<dbReference type="Pfam" id="PF22042">
    <property type="entry name" value="EF-G_D2"/>
    <property type="match status" value="1"/>
</dbReference>
<dbReference type="GO" id="GO:0003746">
    <property type="term" value="F:translation elongation factor activity"/>
    <property type="evidence" value="ECO:0007669"/>
    <property type="project" value="UniProtKB-UniRule"/>
</dbReference>
<dbReference type="GO" id="GO:0003924">
    <property type="term" value="F:GTPase activity"/>
    <property type="evidence" value="ECO:0007669"/>
    <property type="project" value="InterPro"/>
</dbReference>
<keyword evidence="6 8" id="KW-0648">Protein biosynthesis</keyword>
<dbReference type="CDD" id="cd01434">
    <property type="entry name" value="EFG_mtEFG1_IV"/>
    <property type="match status" value="1"/>
</dbReference>
<dbReference type="SUPFAM" id="SSF54980">
    <property type="entry name" value="EF-G C-terminal domain-like"/>
    <property type="match status" value="2"/>
</dbReference>
<evidence type="ECO:0000256" key="2">
    <source>
        <dbReference type="ARBA" id="ARBA00017872"/>
    </source>
</evidence>
<dbReference type="FunFam" id="3.30.70.240:FF:000001">
    <property type="entry name" value="Elongation factor G"/>
    <property type="match status" value="1"/>
</dbReference>
<dbReference type="PROSITE" id="PS51722">
    <property type="entry name" value="G_TR_2"/>
    <property type="match status" value="1"/>
</dbReference>
<dbReference type="InterPro" id="IPR035649">
    <property type="entry name" value="EFG_V"/>
</dbReference>
<dbReference type="CDD" id="cd16262">
    <property type="entry name" value="EFG_III"/>
    <property type="match status" value="1"/>
</dbReference>
<sequence length="713" mass="79027">MAGREYPLERTRNIGIMAHIDAGKTTLTERILYYTGVNHKIGETYEGTATMDWMEQEQERGITITSAATTCHWTLQEQTKPKAGALEHRINIIDTPGHVDFTVEVERSLRVLDGAIGVFDAKGGVEPQSENVWRQADTYHVPRMAFVNKMDILGANFYNTVEEIKTRLGKKPVVINLPIGKEDFFEGIIDLFEMKEYLYNDHEGKDISIVDIRDDYKDLAEEWHEKLVESCCELDDDLMMAYLEGEVPTIDQLKAALRKGTCAAIDTPEGEKTRVVPVCCGSAHQNKGIQKLIDAVIEFMPSPIDIPDIKGVDLDGNEITKKSSDDEPFAALAFKIVADPFVGKLAFIRVYSGTLNKGSYVLNATKDNKERVGRIVQMHANDRTDIETVYSGDIAAVVGLKNTTTGDTICDEQHPVILESMVFPEPVIELAIEPKTKDGQDKLATALQKLAEEDPTFRTHTDHETGQTIIAGMGELHLEIIVDRLLREFKVEANVGAPQVAYKETFTKPVDVDSKYAKQSGGRGQYGHCKVKFEPMDPNGEETFKFESSVVGGNIPKEYIPAIGEGIEEAAQAGILAGFPVLGVYANVYDGSYHEVDSSEMAFHIAGSMAFKEAMQKGNPVLLEPVMKVEVTMPADYMGDVIGDLNSRRGRVEGMEDVGNGKLVKAYVPLAEMFGYSTDLRSKTQGRGNYSMFFDKYEPAPKSVQEKVLSTKK</sequence>
<dbReference type="SUPFAM" id="SSF50447">
    <property type="entry name" value="Translation proteins"/>
    <property type="match status" value="1"/>
</dbReference>
<evidence type="ECO:0000256" key="4">
    <source>
        <dbReference type="ARBA" id="ARBA00022741"/>
    </source>
</evidence>
<accession>A0A1T4PHQ4</accession>
<evidence type="ECO:0000256" key="1">
    <source>
        <dbReference type="ARBA" id="ARBA00005870"/>
    </source>
</evidence>
<dbReference type="Pfam" id="PF03764">
    <property type="entry name" value="EFG_IV"/>
    <property type="match status" value="1"/>
</dbReference>
<dbReference type="GO" id="GO:0005525">
    <property type="term" value="F:GTP binding"/>
    <property type="evidence" value="ECO:0007669"/>
    <property type="project" value="UniProtKB-UniRule"/>
</dbReference>
<dbReference type="PRINTS" id="PR00315">
    <property type="entry name" value="ELONGATNFCT"/>
</dbReference>
<dbReference type="InterPro" id="IPR027417">
    <property type="entry name" value="P-loop_NTPase"/>
</dbReference>
<dbReference type="GO" id="GO:0005737">
    <property type="term" value="C:cytoplasm"/>
    <property type="evidence" value="ECO:0007669"/>
    <property type="project" value="UniProtKB-SubCell"/>
</dbReference>
<dbReference type="FunFam" id="3.40.50.300:FF:000029">
    <property type="entry name" value="Elongation factor G"/>
    <property type="match status" value="1"/>
</dbReference>
<dbReference type="InterPro" id="IPR009022">
    <property type="entry name" value="EFG_III"/>
</dbReference>
<protein>
    <recommendedName>
        <fullName evidence="2 8">Elongation factor G</fullName>
        <shortName evidence="8">EF-G</shortName>
    </recommendedName>
</protein>
<evidence type="ECO:0000256" key="8">
    <source>
        <dbReference type="HAMAP-Rule" id="MF_00054"/>
    </source>
</evidence>
<evidence type="ECO:0000256" key="5">
    <source>
        <dbReference type="ARBA" id="ARBA00022768"/>
    </source>
</evidence>
<dbReference type="InterPro" id="IPR009000">
    <property type="entry name" value="Transl_B-barrel_sf"/>
</dbReference>
<dbReference type="SUPFAM" id="SSF52540">
    <property type="entry name" value="P-loop containing nucleoside triphosphate hydrolases"/>
    <property type="match status" value="1"/>
</dbReference>
<reference evidence="10 11" key="1">
    <citation type="submission" date="2017-02" db="EMBL/GenBank/DDBJ databases">
        <authorList>
            <person name="Peterson S.W."/>
        </authorList>
    </citation>
    <scope>NUCLEOTIDE SEQUENCE [LARGE SCALE GENOMIC DNA]</scope>
    <source>
        <strain evidence="10 11">ATCC 17233</strain>
    </source>
</reference>
<name>A0A1T4PHQ4_9FIRM</name>
<proteinExistence type="inferred from homology"/>
<dbReference type="InterPro" id="IPR000640">
    <property type="entry name" value="EFG_V-like"/>
</dbReference>
<dbReference type="InterPro" id="IPR031157">
    <property type="entry name" value="G_TR_CS"/>
</dbReference>
<dbReference type="GO" id="GO:0032790">
    <property type="term" value="P:ribosome disassembly"/>
    <property type="evidence" value="ECO:0007669"/>
    <property type="project" value="TreeGrafter"/>
</dbReference>
<keyword evidence="5 8" id="KW-0251">Elongation factor</keyword>
<evidence type="ECO:0000256" key="7">
    <source>
        <dbReference type="ARBA" id="ARBA00023134"/>
    </source>
</evidence>
<dbReference type="PANTHER" id="PTHR43261:SF1">
    <property type="entry name" value="RIBOSOME-RELEASING FACTOR 2, MITOCHONDRIAL"/>
    <property type="match status" value="1"/>
</dbReference>
<feature type="binding site" evidence="8">
    <location>
        <begin position="148"/>
        <end position="151"/>
    </location>
    <ligand>
        <name>GTP</name>
        <dbReference type="ChEBI" id="CHEBI:37565"/>
    </ligand>
</feature>
<dbReference type="Pfam" id="PF14492">
    <property type="entry name" value="EFG_III"/>
    <property type="match status" value="1"/>
</dbReference>
<dbReference type="AlphaFoldDB" id="A0A1T4PHQ4"/>
<evidence type="ECO:0000259" key="9">
    <source>
        <dbReference type="PROSITE" id="PS51722"/>
    </source>
</evidence>
<dbReference type="OrthoDB" id="9804431at2"/>
<dbReference type="PROSITE" id="PS00301">
    <property type="entry name" value="G_TR_1"/>
    <property type="match status" value="1"/>
</dbReference>
<keyword evidence="3 8" id="KW-0963">Cytoplasm</keyword>
<dbReference type="CDD" id="cd01886">
    <property type="entry name" value="EF-G"/>
    <property type="match status" value="1"/>
</dbReference>
<dbReference type="InterPro" id="IPR005225">
    <property type="entry name" value="Small_GTP-bd"/>
</dbReference>
<dbReference type="HAMAP" id="MF_00054_B">
    <property type="entry name" value="EF_G_EF_2_B"/>
    <property type="match status" value="1"/>
</dbReference>
<dbReference type="NCBIfam" id="TIGR00231">
    <property type="entry name" value="small_GTP"/>
    <property type="match status" value="1"/>
</dbReference>
<dbReference type="InterPro" id="IPR014721">
    <property type="entry name" value="Ribsml_uS5_D2-typ_fold_subgr"/>
</dbReference>
<dbReference type="Proteomes" id="UP000189857">
    <property type="component" value="Unassembled WGS sequence"/>
</dbReference>
<dbReference type="Gene3D" id="3.30.230.10">
    <property type="match status" value="1"/>
</dbReference>
<comment type="function">
    <text evidence="8">Catalyzes the GTP-dependent ribosomal translocation step during translation elongation. During this step, the ribosome changes from the pre-translocational (PRE) to the post-translocational (POST) state as the newly formed A-site-bound peptidyl-tRNA and P-site-bound deacylated tRNA move to the P and E sites, respectively. Catalyzes the coordinated movement of the two tRNA molecules, the mRNA and conformational changes in the ribosome.</text>
</comment>
<dbReference type="Gene3D" id="3.40.50.300">
    <property type="entry name" value="P-loop containing nucleotide triphosphate hydrolases"/>
    <property type="match status" value="1"/>
</dbReference>
<dbReference type="InterPro" id="IPR000795">
    <property type="entry name" value="T_Tr_GTP-bd_dom"/>
</dbReference>
<dbReference type="InterPro" id="IPR053905">
    <property type="entry name" value="EF-G-like_DII"/>
</dbReference>
<dbReference type="NCBIfam" id="TIGR00484">
    <property type="entry name" value="EF-G"/>
    <property type="match status" value="1"/>
</dbReference>
<dbReference type="InterPro" id="IPR047872">
    <property type="entry name" value="EFG_IV"/>
</dbReference>
<dbReference type="Pfam" id="PF00009">
    <property type="entry name" value="GTP_EFTU"/>
    <property type="match status" value="1"/>
</dbReference>
<dbReference type="Gene3D" id="3.30.70.870">
    <property type="entry name" value="Elongation Factor G (Translational Gtpase), domain 3"/>
    <property type="match status" value="1"/>
</dbReference>
<feature type="binding site" evidence="8">
    <location>
        <begin position="18"/>
        <end position="25"/>
    </location>
    <ligand>
        <name>GTP</name>
        <dbReference type="ChEBI" id="CHEBI:37565"/>
    </ligand>
</feature>
<dbReference type="NCBIfam" id="NF009381">
    <property type="entry name" value="PRK12740.1-5"/>
    <property type="match status" value="1"/>
</dbReference>
<dbReference type="InterPro" id="IPR005517">
    <property type="entry name" value="Transl_elong_EFG/EF2_IV"/>
</dbReference>
<dbReference type="SUPFAM" id="SSF54211">
    <property type="entry name" value="Ribosomal protein S5 domain 2-like"/>
    <property type="match status" value="1"/>
</dbReference>
<dbReference type="RefSeq" id="WP_078787811.1">
    <property type="nucleotide sequence ID" value="NZ_FMTO01000011.1"/>
</dbReference>
<dbReference type="Gene3D" id="3.30.70.240">
    <property type="match status" value="1"/>
</dbReference>
<keyword evidence="7 8" id="KW-0342">GTP-binding</keyword>
<dbReference type="SMART" id="SM00889">
    <property type="entry name" value="EFG_IV"/>
    <property type="match status" value="1"/>
</dbReference>
<feature type="binding site" evidence="8">
    <location>
        <begin position="94"/>
        <end position="98"/>
    </location>
    <ligand>
        <name>GTP</name>
        <dbReference type="ChEBI" id="CHEBI:37565"/>
    </ligand>
</feature>
<evidence type="ECO:0000313" key="11">
    <source>
        <dbReference type="Proteomes" id="UP000189857"/>
    </source>
</evidence>
<feature type="domain" description="Tr-type G" evidence="9">
    <location>
        <begin position="9"/>
        <end position="304"/>
    </location>
</feature>
<dbReference type="PANTHER" id="PTHR43261">
    <property type="entry name" value="TRANSLATION ELONGATION FACTOR G-RELATED"/>
    <property type="match status" value="1"/>
</dbReference>
<organism evidence="10 11">
    <name type="scientific">Eubacterium ruminantium</name>
    <dbReference type="NCBI Taxonomy" id="42322"/>
    <lineage>
        <taxon>Bacteria</taxon>
        <taxon>Bacillati</taxon>
        <taxon>Bacillota</taxon>
        <taxon>Clostridia</taxon>
        <taxon>Eubacteriales</taxon>
        <taxon>Eubacteriaceae</taxon>
        <taxon>Eubacterium</taxon>
    </lineage>
</organism>
<keyword evidence="4 8" id="KW-0547">Nucleotide-binding</keyword>
<evidence type="ECO:0000256" key="3">
    <source>
        <dbReference type="ARBA" id="ARBA00022490"/>
    </source>
</evidence>